<dbReference type="InterPro" id="IPR040632">
    <property type="entry name" value="Sulfotransfer_4"/>
</dbReference>
<organism evidence="2 3">
    <name type="scientific">Phlyctema vagabunda</name>
    <dbReference type="NCBI Taxonomy" id="108571"/>
    <lineage>
        <taxon>Eukaryota</taxon>
        <taxon>Fungi</taxon>
        <taxon>Dikarya</taxon>
        <taxon>Ascomycota</taxon>
        <taxon>Pezizomycotina</taxon>
        <taxon>Leotiomycetes</taxon>
        <taxon>Helotiales</taxon>
        <taxon>Dermateaceae</taxon>
        <taxon>Phlyctema</taxon>
    </lineage>
</organism>
<reference evidence="2 3" key="1">
    <citation type="submission" date="2024-06" db="EMBL/GenBank/DDBJ databases">
        <title>Complete genome of Phlyctema vagabunda strain 19-DSS-EL-015.</title>
        <authorList>
            <person name="Fiorenzani C."/>
        </authorList>
    </citation>
    <scope>NUCLEOTIDE SEQUENCE [LARGE SCALE GENOMIC DNA]</scope>
    <source>
        <strain evidence="2 3">19-DSS-EL-015</strain>
    </source>
</reference>
<dbReference type="EMBL" id="JBFCZG010000010">
    <property type="protein sequence ID" value="KAL3417872.1"/>
    <property type="molecule type" value="Genomic_DNA"/>
</dbReference>
<keyword evidence="1" id="KW-0472">Membrane</keyword>
<dbReference type="PANTHER" id="PTHR36978">
    <property type="entry name" value="P-LOOP CONTAINING NUCLEOTIDE TRIPHOSPHATE HYDROLASE"/>
    <property type="match status" value="1"/>
</dbReference>
<evidence type="ECO:0000313" key="2">
    <source>
        <dbReference type="EMBL" id="KAL3417872.1"/>
    </source>
</evidence>
<protein>
    <recommendedName>
        <fullName evidence="4">P-loop containing nucleoside triphosphate hydrolase protein</fullName>
    </recommendedName>
</protein>
<keyword evidence="3" id="KW-1185">Reference proteome</keyword>
<proteinExistence type="predicted"/>
<gene>
    <name evidence="2" type="ORF">PVAG01_10882</name>
</gene>
<name>A0ABR4P3I1_9HELO</name>
<evidence type="ECO:0008006" key="4">
    <source>
        <dbReference type="Google" id="ProtNLM"/>
    </source>
</evidence>
<dbReference type="Pfam" id="PF17784">
    <property type="entry name" value="Sulfotransfer_4"/>
    <property type="match status" value="1"/>
</dbReference>
<dbReference type="InterPro" id="IPR027417">
    <property type="entry name" value="P-loop_NTPase"/>
</dbReference>
<comment type="caution">
    <text evidence="2">The sequence shown here is derived from an EMBL/GenBank/DDBJ whole genome shotgun (WGS) entry which is preliminary data.</text>
</comment>
<keyword evidence="1" id="KW-0812">Transmembrane</keyword>
<dbReference type="SUPFAM" id="SSF52540">
    <property type="entry name" value="P-loop containing nucleoside triphosphate hydrolases"/>
    <property type="match status" value="1"/>
</dbReference>
<evidence type="ECO:0000313" key="3">
    <source>
        <dbReference type="Proteomes" id="UP001629113"/>
    </source>
</evidence>
<dbReference type="PANTHER" id="PTHR36978:SF4">
    <property type="entry name" value="P-LOOP CONTAINING NUCLEOSIDE TRIPHOSPHATE HYDROLASE PROTEIN"/>
    <property type="match status" value="1"/>
</dbReference>
<keyword evidence="1" id="KW-1133">Transmembrane helix</keyword>
<evidence type="ECO:0000256" key="1">
    <source>
        <dbReference type="SAM" id="Phobius"/>
    </source>
</evidence>
<sequence length="277" mass="31388">MPRVVDKLPTPSQVRPMKVIGVGASRTGTLGLYMSLKMLGFHPFHISELIPYGIQQMKALQETIVASDKPDQSFSRADFDRMWGEYDCIIESPCYLGTSGIQVYLQDPDVKFILTERTPESFSKSIAGSLGAYNARLHRWPLSVAKYFDAFIWELAGLFRLMTFRWSKGIVDPADPAYRKNLEETYIAYMREIKTLVPPERLLVLSLEKGFGWEEICSFLECDVPVETPYPRINSMSEFHEAAEKIVSPALQKALSSILATSAVAAVSIGAWYWRRR</sequence>
<dbReference type="Gene3D" id="3.40.50.300">
    <property type="entry name" value="P-loop containing nucleotide triphosphate hydrolases"/>
    <property type="match status" value="1"/>
</dbReference>
<dbReference type="Proteomes" id="UP001629113">
    <property type="component" value="Unassembled WGS sequence"/>
</dbReference>
<accession>A0ABR4P3I1</accession>
<feature type="transmembrane region" description="Helical" evidence="1">
    <location>
        <begin position="254"/>
        <end position="274"/>
    </location>
</feature>